<accession>I3TDA8</accession>
<dbReference type="InParanoid" id="I3TDA8"/>
<dbReference type="SUPFAM" id="SSF52540">
    <property type="entry name" value="P-loop containing nucleoside triphosphate hydrolases"/>
    <property type="match status" value="1"/>
</dbReference>
<dbReference type="GeneID" id="13012606"/>
<dbReference type="KEGG" id="thg:TCELL_0321"/>
<dbReference type="Pfam" id="PF05872">
    <property type="entry name" value="HerA_C"/>
    <property type="match status" value="1"/>
</dbReference>
<dbReference type="PANTHER" id="PTHR30121:SF6">
    <property type="entry name" value="SLR6007 PROTEIN"/>
    <property type="match status" value="1"/>
</dbReference>
<evidence type="ECO:0000313" key="2">
    <source>
        <dbReference type="EMBL" id="AFK50746.1"/>
    </source>
</evidence>
<protein>
    <submittedName>
        <fullName evidence="2">AAA ATPase</fullName>
    </submittedName>
</protein>
<reference evidence="2 3" key="1">
    <citation type="journal article" date="2012" name="J. Bacteriol.">
        <title>Complete genome sequence of the hyperthermophilic cellulolytic Crenarchaeon 'Thermogladius cellulolyticus' 1633.</title>
        <authorList>
            <person name="Mardanov A.V."/>
            <person name="Kochetkova T.V."/>
            <person name="Beletsky A.V."/>
            <person name="Bonch-Osmolovskaya E.A."/>
            <person name="Ravin N.V."/>
            <person name="Skryabin K.G."/>
        </authorList>
    </citation>
    <scope>NUCLEOTIDE SEQUENCE [LARGE SCALE GENOMIC DNA]</scope>
    <source>
        <strain evidence="3">DSM 22663 / VKM B-2946 / 1633</strain>
    </source>
</reference>
<dbReference type="InterPro" id="IPR051162">
    <property type="entry name" value="T4SS_component"/>
</dbReference>
<dbReference type="eggNOG" id="arCOG05935">
    <property type="taxonomic scope" value="Archaea"/>
</dbReference>
<sequence>MVGLRGIRGLFSRQSNNREVRVDPPDVYFVSRDKVVGFRYLVADEMDFDVRGLSPSRLYDNVERLASVIDKLPHGSEVKLVKTQLDLSSYARKIENEMANLRASLELTSEPHIKARLETRLETLSELYRLIVEGRPLLRLSLVVKIRVEVKSIEEARQILSYHSSMVSNILRSSLGLKVREAKREIEKILAYETGSTSELSIRTFVGPMSAVAPILPIPAVKRPKLDYDNAVVLGVEIEENTPVLVPTDLLTKHMLVIGPTGRGKTTLLANLLQVFASLGTGIFLGVDFKGDLASYLEGGIAKVVEPREYPLSIRSLASGGLEVKSLITDILSSSLQVPRDSLVESVEYVYSLLTDDRLEGGIRADVLPLIELLRGEASSSNLRELILGDNVLVNLGGYGYAYQTAYGLSLLYLAKDALFKRTTSELRLLVVDEAWRVSRSRLVVELFKEGRSRSVGVVLSTQNPGDIPREVFENAHLIVVFGSPNEKYARTVAELLGLEYDALSKKLGRLGVGEAVLLNTLDPHPVVFKVRNPVQKNSSDERRAS</sequence>
<evidence type="ECO:0000313" key="3">
    <source>
        <dbReference type="Proteomes" id="UP000005270"/>
    </source>
</evidence>
<dbReference type="OrthoDB" id="10575at2157"/>
<dbReference type="InterPro" id="IPR003593">
    <property type="entry name" value="AAA+_ATPase"/>
</dbReference>
<dbReference type="AlphaFoldDB" id="I3TDA8"/>
<keyword evidence="3" id="KW-1185">Reference proteome</keyword>
<dbReference type="InterPro" id="IPR033186">
    <property type="entry name" value="HerA_C"/>
</dbReference>
<dbReference type="Proteomes" id="UP000005270">
    <property type="component" value="Chromosome"/>
</dbReference>
<dbReference type="SMART" id="SM00382">
    <property type="entry name" value="AAA"/>
    <property type="match status" value="1"/>
</dbReference>
<dbReference type="RefSeq" id="WP_014736996.1">
    <property type="nucleotide sequence ID" value="NC_017954.1"/>
</dbReference>
<evidence type="ECO:0000259" key="1">
    <source>
        <dbReference type="SMART" id="SM00382"/>
    </source>
</evidence>
<proteinExistence type="predicted"/>
<feature type="domain" description="AAA+ ATPase" evidence="1">
    <location>
        <begin position="251"/>
        <end position="486"/>
    </location>
</feature>
<organism evidence="2 3">
    <name type="scientific">Thermogladius calderae (strain DSM 22663 / VKM B-2946 / 1633)</name>
    <dbReference type="NCBI Taxonomy" id="1184251"/>
    <lineage>
        <taxon>Archaea</taxon>
        <taxon>Thermoproteota</taxon>
        <taxon>Thermoprotei</taxon>
        <taxon>Desulfurococcales</taxon>
        <taxon>Desulfurococcaceae</taxon>
        <taxon>Thermogladius</taxon>
    </lineage>
</organism>
<dbReference type="Gene3D" id="3.40.50.300">
    <property type="entry name" value="P-loop containing nucleotide triphosphate hydrolases"/>
    <property type="match status" value="2"/>
</dbReference>
<dbReference type="eggNOG" id="arCOG00280">
    <property type="taxonomic scope" value="Archaea"/>
</dbReference>
<dbReference type="EMBL" id="CP003531">
    <property type="protein sequence ID" value="AFK50746.1"/>
    <property type="molecule type" value="Genomic_DNA"/>
</dbReference>
<name>I3TDA8_THEC1</name>
<dbReference type="STRING" id="1184251.TCELL_0321"/>
<dbReference type="PANTHER" id="PTHR30121">
    <property type="entry name" value="UNCHARACTERIZED PROTEIN YJGR-RELATED"/>
    <property type="match status" value="1"/>
</dbReference>
<gene>
    <name evidence="2" type="ordered locus">TCELL_0321</name>
</gene>
<dbReference type="HOGENOM" id="CLU_516412_0_0_2"/>
<dbReference type="InterPro" id="IPR027417">
    <property type="entry name" value="P-loop_NTPase"/>
</dbReference>